<protein>
    <submittedName>
        <fullName evidence="1">Uncharacterized protein</fullName>
    </submittedName>
</protein>
<dbReference type="OrthoDB" id="8595960at2759"/>
<dbReference type="PANTHER" id="PTHR31025">
    <property type="entry name" value="SI:CH211-196P9.1-RELATED"/>
    <property type="match status" value="1"/>
</dbReference>
<organism evidence="1 2">
    <name type="scientific">Muraenolepis orangiensis</name>
    <name type="common">Patagonian moray cod</name>
    <dbReference type="NCBI Taxonomy" id="630683"/>
    <lineage>
        <taxon>Eukaryota</taxon>
        <taxon>Metazoa</taxon>
        <taxon>Chordata</taxon>
        <taxon>Craniata</taxon>
        <taxon>Vertebrata</taxon>
        <taxon>Euteleostomi</taxon>
        <taxon>Actinopterygii</taxon>
        <taxon>Neopterygii</taxon>
        <taxon>Teleostei</taxon>
        <taxon>Neoteleostei</taxon>
        <taxon>Acanthomorphata</taxon>
        <taxon>Zeiogadaria</taxon>
        <taxon>Gadariae</taxon>
        <taxon>Gadiformes</taxon>
        <taxon>Muraenolepidoidei</taxon>
        <taxon>Muraenolepididae</taxon>
        <taxon>Muraenolepis</taxon>
    </lineage>
</organism>
<dbReference type="PANTHER" id="PTHR31025:SF27">
    <property type="entry name" value="SI:CH211-193K19.2-RELATED"/>
    <property type="match status" value="1"/>
</dbReference>
<evidence type="ECO:0000313" key="1">
    <source>
        <dbReference type="EMBL" id="KAJ3614773.1"/>
    </source>
</evidence>
<evidence type="ECO:0000313" key="2">
    <source>
        <dbReference type="Proteomes" id="UP001148018"/>
    </source>
</evidence>
<dbReference type="EMBL" id="JANIIK010000034">
    <property type="protein sequence ID" value="KAJ3614773.1"/>
    <property type="molecule type" value="Genomic_DNA"/>
</dbReference>
<keyword evidence="2" id="KW-1185">Reference proteome</keyword>
<name>A0A9Q0IYH0_9TELE</name>
<gene>
    <name evidence="1" type="ORF">NHX12_018343</name>
</gene>
<dbReference type="AlphaFoldDB" id="A0A9Q0IYH0"/>
<proteinExistence type="predicted"/>
<dbReference type="Proteomes" id="UP001148018">
    <property type="component" value="Unassembled WGS sequence"/>
</dbReference>
<sequence>MGDKGECEWEPRGESEKCLLKCLMVYPGEDGNNLIKEYLVVQKDEVEMELERCAMAVFVFREEEDPLQPPHDIGINIEGVEVMNQLPSIARACAMLFVFIYALNLSYPSQLKYMFDALQKLFMGVEPKQITPKVCSPECQAVSIE</sequence>
<accession>A0A9Q0IYH0</accession>
<reference evidence="1" key="1">
    <citation type="submission" date="2022-07" db="EMBL/GenBank/DDBJ databases">
        <title>Chromosome-level genome of Muraenolepis orangiensis.</title>
        <authorList>
            <person name="Kim J."/>
        </authorList>
    </citation>
    <scope>NUCLEOTIDE SEQUENCE</scope>
    <source>
        <strain evidence="1">KU_S4_2022</strain>
        <tissue evidence="1">Muscle</tissue>
    </source>
</reference>
<comment type="caution">
    <text evidence="1">The sequence shown here is derived from an EMBL/GenBank/DDBJ whole genome shotgun (WGS) entry which is preliminary data.</text>
</comment>